<evidence type="ECO:0000256" key="6">
    <source>
        <dbReference type="ARBA" id="ARBA00023295"/>
    </source>
</evidence>
<feature type="domain" description="HhH-GPD" evidence="8">
    <location>
        <begin position="52"/>
        <end position="212"/>
    </location>
</feature>
<organism evidence="9">
    <name type="scientific">Candidatus Syntropharchaeum butanivorans</name>
    <dbReference type="NCBI Taxonomy" id="1839936"/>
    <lineage>
        <taxon>Archaea</taxon>
        <taxon>Methanobacteriati</taxon>
        <taxon>Methanobacteriota</taxon>
        <taxon>Stenosarchaea group</taxon>
        <taxon>Methanomicrobia</taxon>
        <taxon>Methanosarcinales</taxon>
        <taxon>ANME-2 cluster</taxon>
        <taxon>Candidatus Syntropharchaeum</taxon>
    </lineage>
</organism>
<dbReference type="Pfam" id="PF22175">
    <property type="entry name" value="Ogg-HhH"/>
    <property type="match status" value="1"/>
</dbReference>
<dbReference type="SMART" id="SM00478">
    <property type="entry name" value="ENDO3c"/>
    <property type="match status" value="1"/>
</dbReference>
<proteinExistence type="inferred from homology"/>
<comment type="caution">
    <text evidence="9">The sequence shown here is derived from an EMBL/GenBank/DDBJ whole genome shotgun (WGS) entry which is preliminary data.</text>
</comment>
<evidence type="ECO:0000256" key="1">
    <source>
        <dbReference type="ARBA" id="ARBA00022763"/>
    </source>
</evidence>
<evidence type="ECO:0000259" key="8">
    <source>
        <dbReference type="SMART" id="SM00478"/>
    </source>
</evidence>
<keyword evidence="3 7" id="KW-0234">DNA repair</keyword>
<dbReference type="AlphaFoldDB" id="A0A7C1AWE3"/>
<feature type="site" description="Important for guanine/8-oxoguanine distinction" evidence="7">
    <location>
        <position position="217"/>
    </location>
</feature>
<dbReference type="GO" id="GO:0006284">
    <property type="term" value="P:base-excision repair"/>
    <property type="evidence" value="ECO:0007669"/>
    <property type="project" value="UniProtKB-UniRule"/>
</dbReference>
<dbReference type="GO" id="GO:0016799">
    <property type="term" value="F:hydrolase activity, hydrolyzing N-glycosyl compounds"/>
    <property type="evidence" value="ECO:0007669"/>
    <property type="project" value="UniProtKB-UniRule"/>
</dbReference>
<dbReference type="Gene3D" id="1.10.1670.10">
    <property type="entry name" value="Helix-hairpin-Helix base-excision DNA repair enzymes (C-terminal)"/>
    <property type="match status" value="1"/>
</dbReference>
<dbReference type="EC" id="3.2.2.-" evidence="7"/>
<evidence type="ECO:0000313" key="9">
    <source>
        <dbReference type="EMBL" id="HDM37028.1"/>
    </source>
</evidence>
<dbReference type="SUPFAM" id="SSF48150">
    <property type="entry name" value="DNA-glycosylase"/>
    <property type="match status" value="1"/>
</dbReference>
<dbReference type="PIRSF" id="PIRSF005954">
    <property type="entry name" value="Thrmst_ogg"/>
    <property type="match status" value="1"/>
</dbReference>
<evidence type="ECO:0000256" key="5">
    <source>
        <dbReference type="ARBA" id="ARBA00023268"/>
    </source>
</evidence>
<comment type="similarity">
    <text evidence="7">Belongs to the type-2 OGG1 family.</text>
</comment>
<dbReference type="InterPro" id="IPR012092">
    <property type="entry name" value="DNA_glyclase/AP_lyase_Ogg"/>
</dbReference>
<protein>
    <recommendedName>
        <fullName evidence="7">8-oxoguanine DNA glycosylase/AP lyase</fullName>
    </recommendedName>
    <domain>
        <recommendedName>
            <fullName evidence="7">8-oxoguanine DNA glycosylase</fullName>
            <shortName evidence="7">8-oxoG DNA glycosylase</shortName>
            <ecNumber evidence="7">3.2.2.-</ecNumber>
        </recommendedName>
    </domain>
    <domain>
        <recommendedName>
            <fullName evidence="7">DNA-(apurinic or apyrimidinic site) lyase</fullName>
            <shortName evidence="7">AP lyase</shortName>
            <ecNumber evidence="7">4.2.99.18</ecNumber>
        </recommendedName>
    </domain>
</protein>
<dbReference type="Proteomes" id="UP000885863">
    <property type="component" value="Unassembled WGS sequence"/>
</dbReference>
<sequence length="217" mass="25475">MWLTSKKELILEIERLLDSPVRDKVRSRMLEFDLNHRMDTEWWFDELCFCLLTANANAARVLEIWRKMKIEGLFIAGSLGEVRDALKTLGYRFYNKRALYIIEARSHLTTLKHDVTSFEEPQDARDWLCGIKGIGMKEASHFLRNVGYRDLAILDRHILRLMDEHGLINGIRWGHGLSRRRYLDIESSFRGFSQEIGLPPGELDLYLWYIKTGCVVK</sequence>
<feature type="active site" evidence="7">
    <location>
        <position position="155"/>
    </location>
</feature>
<evidence type="ECO:0000256" key="7">
    <source>
        <dbReference type="HAMAP-Rule" id="MF_00241"/>
    </source>
</evidence>
<evidence type="ECO:0000256" key="2">
    <source>
        <dbReference type="ARBA" id="ARBA00022801"/>
    </source>
</evidence>
<name>A0A7C1AWE3_9EURY</name>
<keyword evidence="5 7" id="KW-0511">Multifunctional enzyme</keyword>
<dbReference type="InterPro" id="IPR011257">
    <property type="entry name" value="DNA_glycosylase"/>
</dbReference>
<reference evidence="9" key="1">
    <citation type="journal article" date="2020" name="mSystems">
        <title>Genome- and Community-Level Interaction Insights into Carbon Utilization and Element Cycling Functions of Hydrothermarchaeota in Hydrothermal Sediment.</title>
        <authorList>
            <person name="Zhou Z."/>
            <person name="Liu Y."/>
            <person name="Xu W."/>
            <person name="Pan J."/>
            <person name="Luo Z.H."/>
            <person name="Li M."/>
        </authorList>
    </citation>
    <scope>NUCLEOTIDE SEQUENCE [LARGE SCALE GENOMIC DNA]</scope>
    <source>
        <strain evidence="9">HyVt-185</strain>
    </source>
</reference>
<dbReference type="NCBIfam" id="NF002305">
    <property type="entry name" value="PRK01229.1"/>
    <property type="match status" value="1"/>
</dbReference>
<dbReference type="InterPro" id="IPR023170">
    <property type="entry name" value="HhH_base_excis_C"/>
</dbReference>
<keyword evidence="2 7" id="KW-0378">Hydrolase</keyword>
<comment type="function">
    <text evidence="7">Catalyzes the excision of an oxidatively damaged form of guanine (7,8-dihydro-8-oxoguanine = 8-oxoG) from DNA. Also cleaves the DNA backbone at apurinic/apyrimidinic sites (AP sites).</text>
</comment>
<dbReference type="EC" id="4.2.99.18" evidence="7"/>
<dbReference type="Gene3D" id="1.10.340.30">
    <property type="entry name" value="Hypothetical protein, domain 2"/>
    <property type="match status" value="1"/>
</dbReference>
<dbReference type="CDD" id="cd00056">
    <property type="entry name" value="ENDO3c"/>
    <property type="match status" value="1"/>
</dbReference>
<evidence type="ECO:0000256" key="4">
    <source>
        <dbReference type="ARBA" id="ARBA00023239"/>
    </source>
</evidence>
<dbReference type="EMBL" id="DQZR01000301">
    <property type="protein sequence ID" value="HDM37028.1"/>
    <property type="molecule type" value="Genomic_DNA"/>
</dbReference>
<keyword evidence="6 7" id="KW-0326">Glycosidase</keyword>
<dbReference type="HAMAP" id="MF_00241">
    <property type="entry name" value="Ogg"/>
    <property type="match status" value="1"/>
</dbReference>
<dbReference type="GO" id="GO:0140078">
    <property type="term" value="F:class I DNA-(apurinic or apyrimidinic site) endonuclease activity"/>
    <property type="evidence" value="ECO:0007669"/>
    <property type="project" value="UniProtKB-EC"/>
</dbReference>
<comment type="catalytic activity">
    <reaction evidence="7">
        <text>2'-deoxyribonucleotide-(2'-deoxyribose 5'-phosphate)-2'-deoxyribonucleotide-DNA = a 3'-end 2'-deoxyribonucleotide-(2,3-dehydro-2,3-deoxyribose 5'-phosphate)-DNA + a 5'-end 5'-phospho-2'-deoxyribonucleoside-DNA + H(+)</text>
        <dbReference type="Rhea" id="RHEA:66592"/>
        <dbReference type="Rhea" id="RHEA-COMP:13180"/>
        <dbReference type="Rhea" id="RHEA-COMP:16897"/>
        <dbReference type="Rhea" id="RHEA-COMP:17067"/>
        <dbReference type="ChEBI" id="CHEBI:15378"/>
        <dbReference type="ChEBI" id="CHEBI:136412"/>
        <dbReference type="ChEBI" id="CHEBI:157695"/>
        <dbReference type="ChEBI" id="CHEBI:167181"/>
        <dbReference type="EC" id="4.2.99.18"/>
    </reaction>
</comment>
<keyword evidence="4 7" id="KW-0456">Lyase</keyword>
<evidence type="ECO:0000256" key="3">
    <source>
        <dbReference type="ARBA" id="ARBA00023204"/>
    </source>
</evidence>
<dbReference type="InterPro" id="IPR003265">
    <property type="entry name" value="HhH-GPD_domain"/>
</dbReference>
<accession>A0A7C1AWE3</accession>
<gene>
    <name evidence="7" type="primary">ogg</name>
    <name evidence="9" type="ORF">ENG09_07310</name>
</gene>
<keyword evidence="1 7" id="KW-0227">DNA damage</keyword>
<feature type="active site" evidence="7">
    <location>
        <position position="137"/>
    </location>
</feature>